<gene>
    <name evidence="2" type="ORF">AVEN_116330_1</name>
</gene>
<keyword evidence="3" id="KW-1185">Reference proteome</keyword>
<evidence type="ECO:0000313" key="3">
    <source>
        <dbReference type="Proteomes" id="UP000499080"/>
    </source>
</evidence>
<organism evidence="2 3">
    <name type="scientific">Araneus ventricosus</name>
    <name type="common">Orbweaver spider</name>
    <name type="synonym">Epeira ventricosa</name>
    <dbReference type="NCBI Taxonomy" id="182803"/>
    <lineage>
        <taxon>Eukaryota</taxon>
        <taxon>Metazoa</taxon>
        <taxon>Ecdysozoa</taxon>
        <taxon>Arthropoda</taxon>
        <taxon>Chelicerata</taxon>
        <taxon>Arachnida</taxon>
        <taxon>Araneae</taxon>
        <taxon>Araneomorphae</taxon>
        <taxon>Entelegynae</taxon>
        <taxon>Araneoidea</taxon>
        <taxon>Araneidae</taxon>
        <taxon>Araneus</taxon>
    </lineage>
</organism>
<protein>
    <submittedName>
        <fullName evidence="2">Uncharacterized protein</fullName>
    </submittedName>
</protein>
<proteinExistence type="predicted"/>
<dbReference type="AlphaFoldDB" id="A0A4Y2E2C9"/>
<evidence type="ECO:0000256" key="1">
    <source>
        <dbReference type="SAM" id="MobiDB-lite"/>
    </source>
</evidence>
<feature type="region of interest" description="Disordered" evidence="1">
    <location>
        <begin position="80"/>
        <end position="114"/>
    </location>
</feature>
<name>A0A4Y2E2C9_ARAVE</name>
<evidence type="ECO:0000313" key="2">
    <source>
        <dbReference type="EMBL" id="GBM23121.1"/>
    </source>
</evidence>
<sequence>MTEAKTVVRPMDLSIRLKSSEKYDTEGLPYRELVGGLLYPETSQDRISPIQGGSPNLDHLDYLQGRVAEFGSESHHLDHLQGDAEFDHLSSFTGESPNPDPSPGIIYSGCPGAT</sequence>
<dbReference type="EMBL" id="BGPR01091399">
    <property type="protein sequence ID" value="GBM23121.1"/>
    <property type="molecule type" value="Genomic_DNA"/>
</dbReference>
<comment type="caution">
    <text evidence="2">The sequence shown here is derived from an EMBL/GenBank/DDBJ whole genome shotgun (WGS) entry which is preliminary data.</text>
</comment>
<accession>A0A4Y2E2C9</accession>
<reference evidence="2 3" key="1">
    <citation type="journal article" date="2019" name="Sci. Rep.">
        <title>Orb-weaving spider Araneus ventricosus genome elucidates the spidroin gene catalogue.</title>
        <authorList>
            <person name="Kono N."/>
            <person name="Nakamura H."/>
            <person name="Ohtoshi R."/>
            <person name="Moran D.A.P."/>
            <person name="Shinohara A."/>
            <person name="Yoshida Y."/>
            <person name="Fujiwara M."/>
            <person name="Mori M."/>
            <person name="Tomita M."/>
            <person name="Arakawa K."/>
        </authorList>
    </citation>
    <scope>NUCLEOTIDE SEQUENCE [LARGE SCALE GENOMIC DNA]</scope>
</reference>
<dbReference type="OrthoDB" id="413361at2759"/>
<dbReference type="Proteomes" id="UP000499080">
    <property type="component" value="Unassembled WGS sequence"/>
</dbReference>